<dbReference type="AlphaFoldDB" id="A0A1F7VH65"/>
<dbReference type="Gene3D" id="3.40.50.2000">
    <property type="entry name" value="Glycogen Phosphorylase B"/>
    <property type="match status" value="2"/>
</dbReference>
<dbReference type="GO" id="GO:0016757">
    <property type="term" value="F:glycosyltransferase activity"/>
    <property type="evidence" value="ECO:0007669"/>
    <property type="project" value="TreeGrafter"/>
</dbReference>
<dbReference type="Pfam" id="PF13439">
    <property type="entry name" value="Glyco_transf_4"/>
    <property type="match status" value="1"/>
</dbReference>
<dbReference type="PANTHER" id="PTHR46401">
    <property type="entry name" value="GLYCOSYLTRANSFERASE WBBK-RELATED"/>
    <property type="match status" value="1"/>
</dbReference>
<dbReference type="SUPFAM" id="SSF53756">
    <property type="entry name" value="UDP-Glycosyltransferase/glycogen phosphorylase"/>
    <property type="match status" value="1"/>
</dbReference>
<dbReference type="Pfam" id="PF13692">
    <property type="entry name" value="Glyco_trans_1_4"/>
    <property type="match status" value="1"/>
</dbReference>
<dbReference type="CDD" id="cd03809">
    <property type="entry name" value="GT4_MtfB-like"/>
    <property type="match status" value="1"/>
</dbReference>
<comment type="caution">
    <text evidence="3">The sequence shown here is derived from an EMBL/GenBank/DDBJ whole genome shotgun (WGS) entry which is preliminary data.</text>
</comment>
<accession>A0A1F7VH65</accession>
<dbReference type="GO" id="GO:0009103">
    <property type="term" value="P:lipopolysaccharide biosynthetic process"/>
    <property type="evidence" value="ECO:0007669"/>
    <property type="project" value="TreeGrafter"/>
</dbReference>
<reference evidence="3 4" key="1">
    <citation type="journal article" date="2016" name="Nat. Commun.">
        <title>Thousands of microbial genomes shed light on interconnected biogeochemical processes in an aquifer system.</title>
        <authorList>
            <person name="Anantharaman K."/>
            <person name="Brown C.T."/>
            <person name="Hug L.A."/>
            <person name="Sharon I."/>
            <person name="Castelle C.J."/>
            <person name="Probst A.J."/>
            <person name="Thomas B.C."/>
            <person name="Singh A."/>
            <person name="Wilkins M.J."/>
            <person name="Karaoz U."/>
            <person name="Brodie E.L."/>
            <person name="Williams K.H."/>
            <person name="Hubbard S.S."/>
            <person name="Banfield J.F."/>
        </authorList>
    </citation>
    <scope>NUCLEOTIDE SEQUENCE [LARGE SCALE GENOMIC DNA]</scope>
</reference>
<dbReference type="Proteomes" id="UP000177574">
    <property type="component" value="Unassembled WGS sequence"/>
</dbReference>
<name>A0A1F7VH65_9BACT</name>
<organism evidence="3 4">
    <name type="scientific">Candidatus Uhrbacteria bacterium RIFCSPLOWO2_02_FULL_53_10</name>
    <dbReference type="NCBI Taxonomy" id="1802411"/>
    <lineage>
        <taxon>Bacteria</taxon>
        <taxon>Candidatus Uhriibacteriota</taxon>
    </lineage>
</organism>
<feature type="domain" description="Glycosyltransferase subfamily 4-like N-terminal" evidence="2">
    <location>
        <begin position="17"/>
        <end position="169"/>
    </location>
</feature>
<proteinExistence type="predicted"/>
<gene>
    <name evidence="3" type="ORF">A3I45_02085</name>
</gene>
<dbReference type="PANTHER" id="PTHR46401:SF2">
    <property type="entry name" value="GLYCOSYLTRANSFERASE WBBK-RELATED"/>
    <property type="match status" value="1"/>
</dbReference>
<evidence type="ECO:0000313" key="4">
    <source>
        <dbReference type="Proteomes" id="UP000177574"/>
    </source>
</evidence>
<evidence type="ECO:0000313" key="3">
    <source>
        <dbReference type="EMBL" id="OGL89845.1"/>
    </source>
</evidence>
<dbReference type="EMBL" id="MGET01000022">
    <property type="protein sequence ID" value="OGL89845.1"/>
    <property type="molecule type" value="Genomic_DNA"/>
</dbReference>
<protein>
    <recommendedName>
        <fullName evidence="2">Glycosyltransferase subfamily 4-like N-terminal domain-containing protein</fullName>
    </recommendedName>
</protein>
<dbReference type="InterPro" id="IPR028098">
    <property type="entry name" value="Glyco_trans_4-like_N"/>
</dbReference>
<sequence length="373" mass="41563">MKVAVNATPAVSMQKTGVEYYTDALLRALMRIAPDADVDICAPRSWNTQLPSVWRMSTLLWPFPGWSTFRFSSHLLKTRPDIVFVPGNALPPVSIGKQVTTVHDLAFQHCPELYTPAQIKEMQSAHRRAADNANHIITISDVTKRDMAEHFGVEETRMTTVHLGIDHERFCVRSSVSPDVVRVKTAHQLTKPYLLFIGRVEQKKGIDTLARAYMDAQLHEQGVELVLAGYRGAHVSDELRTLLKQPSVRELGYVSDADIGPMLSGALAFAFPTRKEGFGMPVLEAMASGVPVVCSDLQVLREIASDYPTYIPVDDVVAWANALCGILRNTQQTRQDDAITHAKSFTWDRCARQTWDVLSRVTLTTSNLRPPLV</sequence>
<keyword evidence="1" id="KW-0808">Transferase</keyword>
<evidence type="ECO:0000259" key="2">
    <source>
        <dbReference type="Pfam" id="PF13439"/>
    </source>
</evidence>
<evidence type="ECO:0000256" key="1">
    <source>
        <dbReference type="ARBA" id="ARBA00022679"/>
    </source>
</evidence>